<dbReference type="PROSITE" id="PS50082">
    <property type="entry name" value="WD_REPEATS_2"/>
    <property type="match status" value="2"/>
</dbReference>
<dbReference type="SUPFAM" id="SSF50978">
    <property type="entry name" value="WD40 repeat-like"/>
    <property type="match status" value="2"/>
</dbReference>
<dbReference type="AlphaFoldDB" id="I7LY15"/>
<dbReference type="PROSITE" id="PS50294">
    <property type="entry name" value="WD_REPEATS_REGION"/>
    <property type="match status" value="1"/>
</dbReference>
<dbReference type="GO" id="GO:0032040">
    <property type="term" value="C:small-subunit processome"/>
    <property type="evidence" value="ECO:0007669"/>
    <property type="project" value="InterPro"/>
</dbReference>
<dbReference type="SMART" id="SM00320">
    <property type="entry name" value="WD40"/>
    <property type="match status" value="7"/>
</dbReference>
<evidence type="ECO:0000256" key="1">
    <source>
        <dbReference type="PROSITE-ProRule" id="PRU00221"/>
    </source>
</evidence>
<sequence>MDLTDKLVLRPYKSLGVFCDSNQQFLYNAGNKLYLASTCGHSFKTYTIPEMKISLFGPHFEGKLRAIQGFNEFLFVAVKNVVYKMRHYHILGEMKMDAKITTMLLMADQIAIVDQNNTLKIFNHHSKICVATAQFDFNVQSIIHPPTYLNKILIIGENNVELWNINSMKKIYDYQNVLIKNYCDDNTILTVAEPSPVLNVIAFAFSNGKIVLHDIKKDKTVVSFKINHKPLSLSFSKVDQPLLAIGDEKGSIVIWDLNEKKIFASLKSVFQGSVTSINFMPNEQVFIAASGRDNAVLQFRYEEYEENKFAVLRRREGVIDSLKQVRFANDLHIFGCTSNQESEIRDFSMINECMSVTFSSKDQSKTKLKRKHIYTEQNAASTINEILEFSFSMNRANDWANVLTCHKESDKPCIWSSEDHSIIKKDLVLYENSKSKEQNFQITTVYVTKCGNFGVLGLDNGRVIKINMQSGAFQRAFADEHEGSITSIFVNNYNKYLITADNNGKMVIWDFFAGTKLSEKQYENEKIVFIRGSNYSHHFLVALTDNTIEMWDMLSLKRGRKFGGHTQKILDACFSHNNKYIFSSSLDSTLKVYDIAQNDIIANLEVERPIISLDNSPSGEFLITVFANSREINIWHNLVEILPWASPLKKTVKFVSPIKHTDIEDRKRYYLNNSIKQEEDELEEQMLLEGKVDYKIDPVNNSLNIIRFTQLEDGKWLPLIHLDEIKERNRLENNEEIDFKMPFFLDFSKKDEVRDQLKKEYQQKVSEQSKIIKDKKEKYMNELGSTIQKLVFDFKEKNYNKFFDELKSLTPSQADYELRQVLFGNTDNSIMRVLTFFNHLFDSTDELDLKNAYFSRVIKISGDELMRDTQYKEVIEQIRNKIQNSWQALMDKQYIISSMAEHFARIPN</sequence>
<dbReference type="GO" id="GO:0034388">
    <property type="term" value="C:Pwp2p-containing subcomplex of 90S preribosome"/>
    <property type="evidence" value="ECO:0007669"/>
    <property type="project" value="TreeGrafter"/>
</dbReference>
<dbReference type="InterPro" id="IPR059157">
    <property type="entry name" value="WDR36-Utp21_N"/>
</dbReference>
<dbReference type="FunCoup" id="I7LY15">
    <property type="interactions" value="484"/>
</dbReference>
<organism evidence="4 5">
    <name type="scientific">Tetrahymena thermophila (strain SB210)</name>
    <dbReference type="NCBI Taxonomy" id="312017"/>
    <lineage>
        <taxon>Eukaryota</taxon>
        <taxon>Sar</taxon>
        <taxon>Alveolata</taxon>
        <taxon>Ciliophora</taxon>
        <taxon>Intramacronucleata</taxon>
        <taxon>Oligohymenophorea</taxon>
        <taxon>Hymenostomatida</taxon>
        <taxon>Tetrahymenina</taxon>
        <taxon>Tetrahymenidae</taxon>
        <taxon>Tetrahymena</taxon>
    </lineage>
</organism>
<feature type="domain" description="WDR36/Utp21 N-terminal" evidence="3">
    <location>
        <begin position="38"/>
        <end position="299"/>
    </location>
</feature>
<dbReference type="EMBL" id="GG662245">
    <property type="protein sequence ID" value="EAS07174.2"/>
    <property type="molecule type" value="Genomic_DNA"/>
</dbReference>
<feature type="domain" description="WDR36/Utp21 C-terminal" evidence="2">
    <location>
        <begin position="708"/>
        <end position="892"/>
    </location>
</feature>
<dbReference type="PANTHER" id="PTHR22840">
    <property type="entry name" value="WD REPEAT-CONTAINING PROTEIN 36"/>
    <property type="match status" value="1"/>
</dbReference>
<dbReference type="InterPro" id="IPR001680">
    <property type="entry name" value="WD40_rpt"/>
</dbReference>
<dbReference type="GO" id="GO:0006364">
    <property type="term" value="P:rRNA processing"/>
    <property type="evidence" value="ECO:0007669"/>
    <property type="project" value="InterPro"/>
</dbReference>
<dbReference type="OrthoDB" id="10250769at2759"/>
<dbReference type="InterPro" id="IPR036322">
    <property type="entry name" value="WD40_repeat_dom_sf"/>
</dbReference>
<evidence type="ECO:0000259" key="2">
    <source>
        <dbReference type="Pfam" id="PF04192"/>
    </source>
</evidence>
<evidence type="ECO:0000259" key="3">
    <source>
        <dbReference type="Pfam" id="PF25171"/>
    </source>
</evidence>
<protein>
    <submittedName>
        <fullName evidence="4">Utp21 specific WD40 associated domain protein</fullName>
    </submittedName>
</protein>
<dbReference type="GeneID" id="7833616"/>
<dbReference type="Gene3D" id="2.130.10.10">
    <property type="entry name" value="YVTN repeat-like/Quinoprotein amine dehydrogenase"/>
    <property type="match status" value="2"/>
</dbReference>
<keyword evidence="5" id="KW-1185">Reference proteome</keyword>
<dbReference type="STRING" id="312017.I7LY15"/>
<evidence type="ECO:0000313" key="4">
    <source>
        <dbReference type="EMBL" id="EAS07174.2"/>
    </source>
</evidence>
<dbReference type="Pfam" id="PF25171">
    <property type="entry name" value="Beta-prop_WDR36-Utp21_1st"/>
    <property type="match status" value="1"/>
</dbReference>
<reference evidence="5" key="1">
    <citation type="journal article" date="2006" name="PLoS Biol.">
        <title>Macronuclear genome sequence of the ciliate Tetrahymena thermophila, a model eukaryote.</title>
        <authorList>
            <person name="Eisen J.A."/>
            <person name="Coyne R.S."/>
            <person name="Wu M."/>
            <person name="Wu D."/>
            <person name="Thiagarajan M."/>
            <person name="Wortman J.R."/>
            <person name="Badger J.H."/>
            <person name="Ren Q."/>
            <person name="Amedeo P."/>
            <person name="Jones K.M."/>
            <person name="Tallon L.J."/>
            <person name="Delcher A.L."/>
            <person name="Salzberg S.L."/>
            <person name="Silva J.C."/>
            <person name="Haas B.J."/>
            <person name="Majoros W.H."/>
            <person name="Farzad M."/>
            <person name="Carlton J.M."/>
            <person name="Smith R.K. Jr."/>
            <person name="Garg J."/>
            <person name="Pearlman R.E."/>
            <person name="Karrer K.M."/>
            <person name="Sun L."/>
            <person name="Manning G."/>
            <person name="Elde N.C."/>
            <person name="Turkewitz A.P."/>
            <person name="Asai D.J."/>
            <person name="Wilkes D.E."/>
            <person name="Wang Y."/>
            <person name="Cai H."/>
            <person name="Collins K."/>
            <person name="Stewart B.A."/>
            <person name="Lee S.R."/>
            <person name="Wilamowska K."/>
            <person name="Weinberg Z."/>
            <person name="Ruzzo W.L."/>
            <person name="Wloga D."/>
            <person name="Gaertig J."/>
            <person name="Frankel J."/>
            <person name="Tsao C.-C."/>
            <person name="Gorovsky M.A."/>
            <person name="Keeling P.J."/>
            <person name="Waller R.F."/>
            <person name="Patron N.J."/>
            <person name="Cherry J.M."/>
            <person name="Stover N.A."/>
            <person name="Krieger C.J."/>
            <person name="del Toro C."/>
            <person name="Ryder H.F."/>
            <person name="Williamson S.C."/>
            <person name="Barbeau R.A."/>
            <person name="Hamilton E.P."/>
            <person name="Orias E."/>
        </authorList>
    </citation>
    <scope>NUCLEOTIDE SEQUENCE [LARGE SCALE GENOMIC DNA]</scope>
    <source>
        <strain evidence="5">SB210</strain>
    </source>
</reference>
<accession>I7LY15</accession>
<evidence type="ECO:0000313" key="5">
    <source>
        <dbReference type="Proteomes" id="UP000009168"/>
    </source>
</evidence>
<name>I7LY15_TETTS</name>
<dbReference type="RefSeq" id="XP_001027416.2">
    <property type="nucleotide sequence ID" value="XM_001027416.2"/>
</dbReference>
<feature type="repeat" description="WD" evidence="1">
    <location>
        <begin position="478"/>
        <end position="519"/>
    </location>
</feature>
<dbReference type="Proteomes" id="UP000009168">
    <property type="component" value="Unassembled WGS sequence"/>
</dbReference>
<dbReference type="InterPro" id="IPR015943">
    <property type="entry name" value="WD40/YVTN_repeat-like_dom_sf"/>
</dbReference>
<dbReference type="Pfam" id="PF04192">
    <property type="entry name" value="Utp21"/>
    <property type="match status" value="1"/>
</dbReference>
<dbReference type="KEGG" id="tet:TTHERM_00647070"/>
<dbReference type="PANTHER" id="PTHR22840:SF12">
    <property type="entry name" value="WD REPEAT-CONTAINING PROTEIN 36"/>
    <property type="match status" value="1"/>
</dbReference>
<dbReference type="Pfam" id="PF25168">
    <property type="entry name" value="Beta-prop_WDR36-Utp21_2nd"/>
    <property type="match status" value="1"/>
</dbReference>
<gene>
    <name evidence="4" type="ORF">TTHERM_00647070</name>
</gene>
<dbReference type="InParanoid" id="I7LY15"/>
<keyword evidence="1" id="KW-0853">WD repeat</keyword>
<feature type="repeat" description="WD" evidence="1">
    <location>
        <begin position="562"/>
        <end position="603"/>
    </location>
</feature>
<dbReference type="InterPro" id="IPR007319">
    <property type="entry name" value="WDR36/Utp21_C"/>
</dbReference>
<proteinExistence type="predicted"/>